<dbReference type="Gene3D" id="1.10.443.10">
    <property type="entry name" value="Intergrase catalytic core"/>
    <property type="match status" value="1"/>
</dbReference>
<organism evidence="5">
    <name type="scientific">Citrobacter koseri</name>
    <name type="common">Citrobacter diversus</name>
    <dbReference type="NCBI Taxonomy" id="545"/>
    <lineage>
        <taxon>Bacteria</taxon>
        <taxon>Pseudomonadati</taxon>
        <taxon>Pseudomonadota</taxon>
        <taxon>Gammaproteobacteria</taxon>
        <taxon>Enterobacterales</taxon>
        <taxon>Enterobacteriaceae</taxon>
        <taxon>Citrobacter</taxon>
    </lineage>
</organism>
<dbReference type="GO" id="GO:0003677">
    <property type="term" value="F:DNA binding"/>
    <property type="evidence" value="ECO:0007669"/>
    <property type="project" value="UniProtKB-KW"/>
</dbReference>
<dbReference type="Pfam" id="PF24624">
    <property type="entry name" value="Int_N"/>
    <property type="match status" value="1"/>
</dbReference>
<dbReference type="PANTHER" id="PTHR30349">
    <property type="entry name" value="PHAGE INTEGRASE-RELATED"/>
    <property type="match status" value="1"/>
</dbReference>
<sequence>MSIKKLANGKFCVDVRPAGSEGKRFRRRFDTRGEAVLYERHVLQHYHDKDWVDKPTERRSLRELLDCWWLYHGKNHPYGAMERVRISAVISDLESINVTRSDQLTRKNIINYRLLLLNRGIKQSTVNRYCAMMSGFFTKLIDAEEYSGANPFHDVKKLNIKQPEMAYLYHEDIPRLLELLSGDELKAVLLCLATGGRWSEVANIKGEHVISGKVIFMETKNGKRRVIPISSELECMIKTKATGRLIYPSYAAVRTAIRKVRPDLPEGQSIHVLRHTFATHFMINGGNIITLQRILGHSTIQQTMTYAHFAPDYLQDAVRFNPVAELSRYCP</sequence>
<evidence type="ECO:0000259" key="4">
    <source>
        <dbReference type="PROSITE" id="PS51898"/>
    </source>
</evidence>
<evidence type="ECO:0000256" key="3">
    <source>
        <dbReference type="ARBA" id="ARBA00023172"/>
    </source>
</evidence>
<dbReference type="SUPFAM" id="SSF56349">
    <property type="entry name" value="DNA breaking-rejoining enzymes"/>
    <property type="match status" value="1"/>
</dbReference>
<keyword evidence="3" id="KW-0233">DNA recombination</keyword>
<dbReference type="PATRIC" id="fig|545.12.peg.4127"/>
<gene>
    <name evidence="5" type="ORF">BN1086_04113</name>
</gene>
<dbReference type="Gene3D" id="1.10.150.130">
    <property type="match status" value="1"/>
</dbReference>
<dbReference type="Pfam" id="PF00589">
    <property type="entry name" value="Phage_integrase"/>
    <property type="match status" value="1"/>
</dbReference>
<dbReference type="InterPro" id="IPR057084">
    <property type="entry name" value="Int_N"/>
</dbReference>
<protein>
    <submittedName>
        <fullName evidence="5">Phage integrase</fullName>
    </submittedName>
</protein>
<keyword evidence="1" id="KW-0229">DNA integration</keyword>
<evidence type="ECO:0000313" key="5">
    <source>
        <dbReference type="EMBL" id="CDZ85887.1"/>
    </source>
</evidence>
<evidence type="ECO:0000256" key="1">
    <source>
        <dbReference type="ARBA" id="ARBA00022908"/>
    </source>
</evidence>
<dbReference type="InterPro" id="IPR002104">
    <property type="entry name" value="Integrase_catalytic"/>
</dbReference>
<dbReference type="PANTHER" id="PTHR30349:SF93">
    <property type="entry name" value="FELS-2 PROPHAGE PROTEIN"/>
    <property type="match status" value="1"/>
</dbReference>
<dbReference type="GO" id="GO:0006310">
    <property type="term" value="P:DNA recombination"/>
    <property type="evidence" value="ECO:0007669"/>
    <property type="project" value="UniProtKB-KW"/>
</dbReference>
<keyword evidence="2" id="KW-0238">DNA-binding</keyword>
<dbReference type="PROSITE" id="PS51898">
    <property type="entry name" value="TYR_RECOMBINASE"/>
    <property type="match status" value="1"/>
</dbReference>
<accession>A0A078LKN9</accession>
<dbReference type="InterPro" id="IPR010998">
    <property type="entry name" value="Integrase_recombinase_N"/>
</dbReference>
<dbReference type="CDD" id="cd00796">
    <property type="entry name" value="INT_Rci_Hp1_C"/>
    <property type="match status" value="1"/>
</dbReference>
<dbReference type="AlphaFoldDB" id="A0A078LKN9"/>
<dbReference type="InterPro" id="IPR013762">
    <property type="entry name" value="Integrase-like_cat_sf"/>
</dbReference>
<reference evidence="5" key="1">
    <citation type="submission" date="2014-06" db="EMBL/GenBank/DDBJ databases">
        <authorList>
            <person name="Urmite Genomes Urmite Genomes"/>
        </authorList>
    </citation>
    <scope>NUCLEOTIDE SEQUENCE</scope>
</reference>
<proteinExistence type="predicted"/>
<dbReference type="InterPro" id="IPR011010">
    <property type="entry name" value="DNA_brk_join_enz"/>
</dbReference>
<dbReference type="EMBL" id="LK931336">
    <property type="protein sequence ID" value="CDZ85887.1"/>
    <property type="molecule type" value="Genomic_DNA"/>
</dbReference>
<evidence type="ECO:0000256" key="2">
    <source>
        <dbReference type="ARBA" id="ARBA00023125"/>
    </source>
</evidence>
<name>A0A078LKN9_CITKO</name>
<dbReference type="InterPro" id="IPR050090">
    <property type="entry name" value="Tyrosine_recombinase_XerCD"/>
</dbReference>
<dbReference type="GO" id="GO:0015074">
    <property type="term" value="P:DNA integration"/>
    <property type="evidence" value="ECO:0007669"/>
    <property type="project" value="UniProtKB-KW"/>
</dbReference>
<feature type="domain" description="Tyr recombinase" evidence="4">
    <location>
        <begin position="163"/>
        <end position="319"/>
    </location>
</feature>